<dbReference type="PANTHER" id="PTHR30176">
    <property type="entry name" value="FERREDOXIN-TYPE PROTEIN NAPH"/>
    <property type="match status" value="1"/>
</dbReference>
<keyword evidence="1" id="KW-0813">Transport</keyword>
<dbReference type="SUPFAM" id="SSF54862">
    <property type="entry name" value="4Fe-4S ferredoxins"/>
    <property type="match status" value="1"/>
</dbReference>
<gene>
    <name evidence="9" type="ORF">LV85_00895</name>
</gene>
<dbReference type="GO" id="GO:0051539">
    <property type="term" value="F:4 iron, 4 sulfur cluster binding"/>
    <property type="evidence" value="ECO:0007669"/>
    <property type="project" value="UniProtKB-KW"/>
</dbReference>
<accession>A0A2W7RBM6</accession>
<evidence type="ECO:0000256" key="2">
    <source>
        <dbReference type="ARBA" id="ARBA00022485"/>
    </source>
</evidence>
<evidence type="ECO:0000259" key="8">
    <source>
        <dbReference type="PROSITE" id="PS51379"/>
    </source>
</evidence>
<dbReference type="Gene3D" id="3.30.70.20">
    <property type="match status" value="1"/>
</dbReference>
<evidence type="ECO:0000256" key="7">
    <source>
        <dbReference type="SAM" id="Phobius"/>
    </source>
</evidence>
<keyword evidence="7" id="KW-0812">Transmembrane</keyword>
<comment type="caution">
    <text evidence="9">The sequence shown here is derived from an EMBL/GenBank/DDBJ whole genome shotgun (WGS) entry which is preliminary data.</text>
</comment>
<evidence type="ECO:0000256" key="4">
    <source>
        <dbReference type="ARBA" id="ARBA00022982"/>
    </source>
</evidence>
<keyword evidence="7" id="KW-1133">Transmembrane helix</keyword>
<proteinExistence type="predicted"/>
<dbReference type="PROSITE" id="PS51379">
    <property type="entry name" value="4FE4S_FER_2"/>
    <property type="match status" value="2"/>
</dbReference>
<dbReference type="InterPro" id="IPR051684">
    <property type="entry name" value="Electron_Trans/Redox"/>
</dbReference>
<feature type="transmembrane region" description="Helical" evidence="7">
    <location>
        <begin position="279"/>
        <end position="302"/>
    </location>
</feature>
<evidence type="ECO:0000256" key="1">
    <source>
        <dbReference type="ARBA" id="ARBA00022448"/>
    </source>
</evidence>
<protein>
    <submittedName>
        <fullName evidence="9">4Fe-4S binding protein</fullName>
    </submittedName>
</protein>
<dbReference type="GO" id="GO:0046872">
    <property type="term" value="F:metal ion binding"/>
    <property type="evidence" value="ECO:0007669"/>
    <property type="project" value="UniProtKB-KW"/>
</dbReference>
<evidence type="ECO:0000256" key="3">
    <source>
        <dbReference type="ARBA" id="ARBA00022723"/>
    </source>
</evidence>
<sequence length="514" mass="58024">MKVIQSLGILLFLVGLTVFTVMPFLGDYTLTEDQVLANTKDIHQEKMAEILSPMYGETYSSNFSLISAYNENFNEYNEALKAESKWDDVIWDDYSLPLAQSSLSSPVRDNPWLFFGLSIGLAVLGGLMYNLPKYRGEPAGIKNNGIFHSAMKNRGWMGMITGAYLILFYIILYWFPAYIVNQIWMVTPLSMLLSGNPASQWFLYGTIYTLAITVMGVRMFRKYRGNKYQQLRTASVMFFQTAFAFLIPEILVLLNQPYFDFKNIWPLDYDFFYDYQIDTFLSSGGVGMFMLIWGILLIVIGVPTFTYFFGKRWYCSWVCGCGGLAETLGDPYRQLSDKSVKAWKYERVIIHSVLVLAVVMTALTIVNYFSGFALLGNVTNQLHSFYGFAIGSVFAGVVGTGFYPFMGNRVWCRFGCPLAAYLGLVQRFKSRFRITTNGGQCISCGNCSTHCEMGIDVRWYAQRGQEIVRSSCVGCGVCSSVCPRGVLNLENGPEENRINEMPIIIGNDSIKINA</sequence>
<dbReference type="PROSITE" id="PS00198">
    <property type="entry name" value="4FE4S_FER_1"/>
    <property type="match status" value="1"/>
</dbReference>
<keyword evidence="7" id="KW-0472">Membrane</keyword>
<evidence type="ECO:0000256" key="5">
    <source>
        <dbReference type="ARBA" id="ARBA00023004"/>
    </source>
</evidence>
<keyword evidence="5" id="KW-0408">Iron</keyword>
<dbReference type="GO" id="GO:0005886">
    <property type="term" value="C:plasma membrane"/>
    <property type="evidence" value="ECO:0007669"/>
    <property type="project" value="TreeGrafter"/>
</dbReference>
<feature type="transmembrane region" description="Helical" evidence="7">
    <location>
        <begin position="7"/>
        <end position="26"/>
    </location>
</feature>
<feature type="transmembrane region" description="Helical" evidence="7">
    <location>
        <begin position="238"/>
        <end position="259"/>
    </location>
</feature>
<name>A0A2W7RBM6_9BACT</name>
<keyword evidence="10" id="KW-1185">Reference proteome</keyword>
<keyword evidence="3" id="KW-0479">Metal-binding</keyword>
<dbReference type="RefSeq" id="WP_111316980.1">
    <property type="nucleotide sequence ID" value="NZ_QKZT01000003.1"/>
</dbReference>
<dbReference type="EMBL" id="QKZT01000003">
    <property type="protein sequence ID" value="PZX55670.1"/>
    <property type="molecule type" value="Genomic_DNA"/>
</dbReference>
<dbReference type="PANTHER" id="PTHR30176:SF3">
    <property type="entry name" value="FERREDOXIN-TYPE PROTEIN NAPH"/>
    <property type="match status" value="1"/>
</dbReference>
<evidence type="ECO:0000256" key="6">
    <source>
        <dbReference type="ARBA" id="ARBA00023014"/>
    </source>
</evidence>
<evidence type="ECO:0000313" key="10">
    <source>
        <dbReference type="Proteomes" id="UP000248882"/>
    </source>
</evidence>
<dbReference type="Pfam" id="PF13237">
    <property type="entry name" value="Fer4_10"/>
    <property type="match status" value="1"/>
</dbReference>
<evidence type="ECO:0000313" key="9">
    <source>
        <dbReference type="EMBL" id="PZX55670.1"/>
    </source>
</evidence>
<dbReference type="OrthoDB" id="9806398at2"/>
<feature type="domain" description="4Fe-4S ferredoxin-type" evidence="8">
    <location>
        <begin position="463"/>
        <end position="492"/>
    </location>
</feature>
<dbReference type="InterPro" id="IPR017896">
    <property type="entry name" value="4Fe4S_Fe-S-bd"/>
</dbReference>
<dbReference type="Pfam" id="PF12801">
    <property type="entry name" value="Fer4_5"/>
    <property type="match status" value="2"/>
</dbReference>
<dbReference type="Proteomes" id="UP000248882">
    <property type="component" value="Unassembled WGS sequence"/>
</dbReference>
<feature type="transmembrane region" description="Helical" evidence="7">
    <location>
        <begin position="385"/>
        <end position="405"/>
    </location>
</feature>
<reference evidence="9 10" key="1">
    <citation type="submission" date="2018-06" db="EMBL/GenBank/DDBJ databases">
        <title>Genomic Encyclopedia of Archaeal and Bacterial Type Strains, Phase II (KMG-II): from individual species to whole genera.</title>
        <authorList>
            <person name="Goeker M."/>
        </authorList>
    </citation>
    <scope>NUCLEOTIDE SEQUENCE [LARGE SCALE GENOMIC DNA]</scope>
    <source>
        <strain evidence="9 10">DSM 19830</strain>
    </source>
</reference>
<feature type="transmembrane region" description="Helical" evidence="7">
    <location>
        <begin position="156"/>
        <end position="179"/>
    </location>
</feature>
<dbReference type="InterPro" id="IPR017900">
    <property type="entry name" value="4Fe4S_Fe_S_CS"/>
</dbReference>
<keyword evidence="4" id="KW-0249">Electron transport</keyword>
<keyword evidence="6" id="KW-0411">Iron-sulfur</keyword>
<feature type="transmembrane region" description="Helical" evidence="7">
    <location>
        <begin position="199"/>
        <end position="217"/>
    </location>
</feature>
<keyword evidence="2" id="KW-0004">4Fe-4S</keyword>
<feature type="transmembrane region" description="Helical" evidence="7">
    <location>
        <begin position="112"/>
        <end position="131"/>
    </location>
</feature>
<feature type="transmembrane region" description="Helical" evidence="7">
    <location>
        <begin position="348"/>
        <end position="373"/>
    </location>
</feature>
<organism evidence="9 10">
    <name type="scientific">Algoriphagus chordae</name>
    <dbReference type="NCBI Taxonomy" id="237019"/>
    <lineage>
        <taxon>Bacteria</taxon>
        <taxon>Pseudomonadati</taxon>
        <taxon>Bacteroidota</taxon>
        <taxon>Cytophagia</taxon>
        <taxon>Cytophagales</taxon>
        <taxon>Cyclobacteriaceae</taxon>
        <taxon>Algoriphagus</taxon>
    </lineage>
</organism>
<feature type="domain" description="4Fe-4S ferredoxin-type" evidence="8">
    <location>
        <begin position="432"/>
        <end position="460"/>
    </location>
</feature>
<dbReference type="AlphaFoldDB" id="A0A2W7RBM6"/>